<keyword evidence="1" id="KW-0812">Transmembrane</keyword>
<dbReference type="Proteomes" id="UP000051870">
    <property type="component" value="Unassembled WGS sequence"/>
</dbReference>
<organism evidence="2 3">
    <name type="scientific">Shimia thalassica</name>
    <dbReference type="NCBI Taxonomy" id="1715693"/>
    <lineage>
        <taxon>Bacteria</taxon>
        <taxon>Pseudomonadati</taxon>
        <taxon>Pseudomonadota</taxon>
        <taxon>Alphaproteobacteria</taxon>
        <taxon>Rhodobacterales</taxon>
        <taxon>Roseobacteraceae</taxon>
    </lineage>
</organism>
<dbReference type="AlphaFoldDB" id="A0A0P1IGT8"/>
<sequence>MTPETKPNKGTSRGRRILLIASLGLNILVLFVVIGAAVGIQRHGGPPRSSSMDGPGAVYVRALEFDDKRALGREIRKAQRELKVNHKEDRVLIEDMASVLRSTPFDAEMLKSVRATLNEKSALRRQVAFDVWLSYVEEMSAEDREAYADRMLEVLEKGPRKYKKDKPPRD</sequence>
<gene>
    <name evidence="2" type="ORF">PH7735_01353</name>
</gene>
<reference evidence="3" key="1">
    <citation type="submission" date="2015-09" db="EMBL/GenBank/DDBJ databases">
        <authorList>
            <person name="Rodrigo-Torres Lidia"/>
            <person name="Arahal R.David."/>
        </authorList>
    </citation>
    <scope>NUCLEOTIDE SEQUENCE [LARGE SCALE GENOMIC DNA]</scope>
    <source>
        <strain evidence="3">CECT 7735</strain>
    </source>
</reference>
<evidence type="ECO:0000256" key="1">
    <source>
        <dbReference type="SAM" id="Phobius"/>
    </source>
</evidence>
<dbReference type="GeneID" id="83880409"/>
<feature type="transmembrane region" description="Helical" evidence="1">
    <location>
        <begin position="17"/>
        <end position="40"/>
    </location>
</feature>
<accession>A0A0P1IGT8</accession>
<keyword evidence="1" id="KW-0472">Membrane</keyword>
<proteinExistence type="predicted"/>
<evidence type="ECO:0000313" key="3">
    <source>
        <dbReference type="Proteomes" id="UP000051870"/>
    </source>
</evidence>
<name>A0A0P1IGT8_9RHOB</name>
<dbReference type="STRING" id="1715693.PH7735_01353"/>
<dbReference type="InterPro" id="IPR025961">
    <property type="entry name" value="Metal_resist"/>
</dbReference>
<keyword evidence="1" id="KW-1133">Transmembrane helix</keyword>
<protein>
    <submittedName>
        <fullName evidence="2">Uncharacterized protein</fullName>
    </submittedName>
</protein>
<dbReference type="EMBL" id="CYTW01000001">
    <property type="protein sequence ID" value="CUJ91322.1"/>
    <property type="molecule type" value="Genomic_DNA"/>
</dbReference>
<keyword evidence="3" id="KW-1185">Reference proteome</keyword>
<dbReference type="RefSeq" id="WP_058310492.1">
    <property type="nucleotide sequence ID" value="NZ_CYTW01000001.1"/>
</dbReference>
<dbReference type="Pfam" id="PF13801">
    <property type="entry name" value="Metal_resist"/>
    <property type="match status" value="1"/>
</dbReference>
<evidence type="ECO:0000313" key="2">
    <source>
        <dbReference type="EMBL" id="CUJ91322.1"/>
    </source>
</evidence>